<comment type="caution">
    <text evidence="2">The sequence shown here is derived from an EMBL/GenBank/DDBJ whole genome shotgun (WGS) entry which is preliminary data.</text>
</comment>
<evidence type="ECO:0000313" key="2">
    <source>
        <dbReference type="EMBL" id="KAF4351987.1"/>
    </source>
</evidence>
<organism evidence="2 3">
    <name type="scientific">Cannabis sativa</name>
    <name type="common">Hemp</name>
    <name type="synonym">Marijuana</name>
    <dbReference type="NCBI Taxonomy" id="3483"/>
    <lineage>
        <taxon>Eukaryota</taxon>
        <taxon>Viridiplantae</taxon>
        <taxon>Streptophyta</taxon>
        <taxon>Embryophyta</taxon>
        <taxon>Tracheophyta</taxon>
        <taxon>Spermatophyta</taxon>
        <taxon>Magnoliopsida</taxon>
        <taxon>eudicotyledons</taxon>
        <taxon>Gunneridae</taxon>
        <taxon>Pentapetalae</taxon>
        <taxon>rosids</taxon>
        <taxon>fabids</taxon>
        <taxon>Rosales</taxon>
        <taxon>Cannabaceae</taxon>
        <taxon>Cannabis</taxon>
    </lineage>
</organism>
<dbReference type="PANTHER" id="PTHR12499">
    <property type="entry name" value="OPTIC ATROPHY 3 PROTEIN OPA3"/>
    <property type="match status" value="1"/>
</dbReference>
<dbReference type="GO" id="GO:0019216">
    <property type="term" value="P:regulation of lipid metabolic process"/>
    <property type="evidence" value="ECO:0007669"/>
    <property type="project" value="TreeGrafter"/>
</dbReference>
<reference evidence="2 3" key="1">
    <citation type="journal article" date="2020" name="bioRxiv">
        <title>Sequence and annotation of 42 cannabis genomes reveals extensive copy number variation in cannabinoid synthesis and pathogen resistance genes.</title>
        <authorList>
            <person name="Mckernan K.J."/>
            <person name="Helbert Y."/>
            <person name="Kane L.T."/>
            <person name="Ebling H."/>
            <person name="Zhang L."/>
            <person name="Liu B."/>
            <person name="Eaton Z."/>
            <person name="Mclaughlin S."/>
            <person name="Kingan S."/>
            <person name="Baybayan P."/>
            <person name="Concepcion G."/>
            <person name="Jordan M."/>
            <person name="Riva A."/>
            <person name="Barbazuk W."/>
            <person name="Harkins T."/>
        </authorList>
    </citation>
    <scope>NUCLEOTIDE SEQUENCE [LARGE SCALE GENOMIC DNA]</scope>
    <source>
        <strain evidence="3">cv. Jamaican Lion 4</strain>
        <tissue evidence="2">Leaf</tissue>
    </source>
</reference>
<dbReference type="PANTHER" id="PTHR12499:SF22">
    <property type="entry name" value="OS02G0312500 PROTEIN"/>
    <property type="match status" value="1"/>
</dbReference>
<sequence length="202" mass="23548">MILPVVKLGTLAIKTICKPIANRLKKEAGLHPKFRNLIIKIAQTNHRFTTQMQRRIYGRATDVEIRPLNEEKAVQAAADLLGELFVFSVAGAAVIFEVQRSTRSEARKEELRKQELQEMKQRDDNIEREIELLKQKIEEIEHLAKEKGFMVFSISGMLIQLKMERQSPSDHNTIKSTMALYHLNSEELTFLSMIFFYYYYLE</sequence>
<dbReference type="Proteomes" id="UP000525078">
    <property type="component" value="Unassembled WGS sequence"/>
</dbReference>
<gene>
    <name evidence="2" type="ORF">F8388_026222</name>
</gene>
<evidence type="ECO:0000256" key="1">
    <source>
        <dbReference type="SAM" id="Coils"/>
    </source>
</evidence>
<dbReference type="GO" id="GO:0005739">
    <property type="term" value="C:mitochondrion"/>
    <property type="evidence" value="ECO:0007669"/>
    <property type="project" value="TreeGrafter"/>
</dbReference>
<feature type="coiled-coil region" evidence="1">
    <location>
        <begin position="116"/>
        <end position="146"/>
    </location>
</feature>
<keyword evidence="1" id="KW-0175">Coiled coil</keyword>
<dbReference type="Pfam" id="PF07047">
    <property type="entry name" value="OPA3"/>
    <property type="match status" value="1"/>
</dbReference>
<accession>A0A7J6E0Q8</accession>
<protein>
    <recommendedName>
        <fullName evidence="4">OPA3-like protein</fullName>
    </recommendedName>
</protein>
<evidence type="ECO:0000313" key="3">
    <source>
        <dbReference type="Proteomes" id="UP000525078"/>
    </source>
</evidence>
<name>A0A7J6E0Q8_CANSA</name>
<dbReference type="InterPro" id="IPR010754">
    <property type="entry name" value="OPA3-like"/>
</dbReference>
<evidence type="ECO:0008006" key="4">
    <source>
        <dbReference type="Google" id="ProtNLM"/>
    </source>
</evidence>
<dbReference type="AlphaFoldDB" id="A0A7J6E0Q8"/>
<proteinExistence type="predicted"/>
<dbReference type="EMBL" id="JAATIP010000323">
    <property type="protein sequence ID" value="KAF4351987.1"/>
    <property type="molecule type" value="Genomic_DNA"/>
</dbReference>